<keyword evidence="1" id="KW-0175">Coiled coil</keyword>
<dbReference type="PROSITE" id="PS50994">
    <property type="entry name" value="INTEGRASE"/>
    <property type="match status" value="1"/>
</dbReference>
<dbReference type="NCBIfam" id="NF033516">
    <property type="entry name" value="transpos_IS3"/>
    <property type="match status" value="1"/>
</dbReference>
<dbReference type="PANTHER" id="PTHR46889:SF4">
    <property type="entry name" value="TRANSPOSASE INSO FOR INSERTION SEQUENCE ELEMENT IS911B-RELATED"/>
    <property type="match status" value="1"/>
</dbReference>
<dbReference type="OrthoDB" id="9765502at2"/>
<dbReference type="GO" id="GO:0015074">
    <property type="term" value="P:DNA integration"/>
    <property type="evidence" value="ECO:0007669"/>
    <property type="project" value="InterPro"/>
</dbReference>
<name>A0A3A3G478_9BURK</name>
<dbReference type="Proteomes" id="UP000266327">
    <property type="component" value="Unassembled WGS sequence"/>
</dbReference>
<dbReference type="InterPro" id="IPR001584">
    <property type="entry name" value="Integrase_cat-core"/>
</dbReference>
<dbReference type="InterPro" id="IPR025948">
    <property type="entry name" value="HTH-like_dom"/>
</dbReference>
<protein>
    <submittedName>
        <fullName evidence="3">IS3 family transposase</fullName>
    </submittedName>
</protein>
<dbReference type="InterPro" id="IPR050900">
    <property type="entry name" value="Transposase_IS3/IS150/IS904"/>
</dbReference>
<reference evidence="4" key="1">
    <citation type="submission" date="2018-09" db="EMBL/GenBank/DDBJ databases">
        <authorList>
            <person name="Zhu H."/>
        </authorList>
    </citation>
    <scope>NUCLEOTIDE SEQUENCE [LARGE SCALE GENOMIC DNA]</scope>
    <source>
        <strain evidence="4">K1S02-23</strain>
    </source>
</reference>
<keyword evidence="4" id="KW-1185">Reference proteome</keyword>
<feature type="coiled-coil region" evidence="1">
    <location>
        <begin position="62"/>
        <end position="89"/>
    </location>
</feature>
<dbReference type="InterPro" id="IPR048020">
    <property type="entry name" value="Transpos_IS3"/>
</dbReference>
<feature type="domain" description="Integrase catalytic" evidence="2">
    <location>
        <begin position="221"/>
        <end position="377"/>
    </location>
</feature>
<evidence type="ECO:0000259" key="2">
    <source>
        <dbReference type="PROSITE" id="PS50994"/>
    </source>
</evidence>
<evidence type="ECO:0000256" key="1">
    <source>
        <dbReference type="SAM" id="Coils"/>
    </source>
</evidence>
<dbReference type="PANTHER" id="PTHR46889">
    <property type="entry name" value="TRANSPOSASE INSF FOR INSERTION SEQUENCE IS3B-RELATED"/>
    <property type="match status" value="1"/>
</dbReference>
<dbReference type="Pfam" id="PF00665">
    <property type="entry name" value="rve"/>
    <property type="match status" value="1"/>
</dbReference>
<gene>
    <name evidence="3" type="ORF">D3878_18180</name>
</gene>
<dbReference type="Gene3D" id="3.30.420.10">
    <property type="entry name" value="Ribonuclease H-like superfamily/Ribonuclease H"/>
    <property type="match status" value="1"/>
</dbReference>
<dbReference type="AlphaFoldDB" id="A0A3A3G478"/>
<dbReference type="InterPro" id="IPR002514">
    <property type="entry name" value="Transposase_8"/>
</dbReference>
<dbReference type="SUPFAM" id="SSF53098">
    <property type="entry name" value="Ribonuclease H-like"/>
    <property type="match status" value="1"/>
</dbReference>
<dbReference type="InterPro" id="IPR009057">
    <property type="entry name" value="Homeodomain-like_sf"/>
</dbReference>
<dbReference type="Pfam" id="PF01527">
    <property type="entry name" value="HTH_Tnp_1"/>
    <property type="match status" value="1"/>
</dbReference>
<evidence type="ECO:0000313" key="4">
    <source>
        <dbReference type="Proteomes" id="UP000266327"/>
    </source>
</evidence>
<dbReference type="SUPFAM" id="SSF46689">
    <property type="entry name" value="Homeodomain-like"/>
    <property type="match status" value="1"/>
</dbReference>
<dbReference type="Pfam" id="PF13276">
    <property type="entry name" value="HTH_21"/>
    <property type="match status" value="1"/>
</dbReference>
<accession>A0A3A3G478</accession>
<dbReference type="GO" id="GO:0003676">
    <property type="term" value="F:nucleic acid binding"/>
    <property type="evidence" value="ECO:0007669"/>
    <property type="project" value="InterPro"/>
</dbReference>
<dbReference type="RefSeq" id="WP_119786773.1">
    <property type="nucleotide sequence ID" value="NZ_QYUQ01000002.1"/>
</dbReference>
<dbReference type="InterPro" id="IPR012337">
    <property type="entry name" value="RNaseH-like_sf"/>
</dbReference>
<comment type="caution">
    <text evidence="3">The sequence shown here is derived from an EMBL/GenBank/DDBJ whole genome shotgun (WGS) entry which is preliminary data.</text>
</comment>
<evidence type="ECO:0000313" key="3">
    <source>
        <dbReference type="EMBL" id="RJG03278.1"/>
    </source>
</evidence>
<proteinExistence type="predicted"/>
<sequence length="377" mass="41648">MSKSRSPYPAELRKQLVELVHAGRTPTELSREFKVTAQSIANWVGQAAIDAGKPLPGKDGLASTEREELARLRRQLKQLQAERDILVKANGLVRGSQRCDIPEVFALVMANQAVLPVRTMCRVLGISASGYYAWRDRRPSARAVANAVVTERIRQIHADSDLAYGMPRVRGKLMDQGMVISRQRVAVLMRKAGIRGISRRRGMPVPIGHEECHRAAQDHLVADAPNQLWVADMKYIPTRVGFIYLAVVIDAFSGRVVGWAIGEHVASDLVLSALNVAQEQSRATGGIHHGDQGSQYASVALGNRCRSMGVRPSVGTVDGSSDKAMTMTESFFARLERDLLDWRMFKTKIDASLAISTWIESWYNPRHSGLQETLTVA</sequence>
<organism evidence="3 4">
    <name type="scientific">Noviherbaspirillum sedimenti</name>
    <dbReference type="NCBI Taxonomy" id="2320865"/>
    <lineage>
        <taxon>Bacteria</taxon>
        <taxon>Pseudomonadati</taxon>
        <taxon>Pseudomonadota</taxon>
        <taxon>Betaproteobacteria</taxon>
        <taxon>Burkholderiales</taxon>
        <taxon>Oxalobacteraceae</taxon>
        <taxon>Noviherbaspirillum</taxon>
    </lineage>
</organism>
<dbReference type="EMBL" id="QYUQ01000002">
    <property type="protein sequence ID" value="RJG03278.1"/>
    <property type="molecule type" value="Genomic_DNA"/>
</dbReference>
<dbReference type="InterPro" id="IPR036397">
    <property type="entry name" value="RNaseH_sf"/>
</dbReference>